<evidence type="ECO:0000313" key="2">
    <source>
        <dbReference type="RefSeq" id="XP_075108276.1"/>
    </source>
</evidence>
<reference evidence="2" key="2">
    <citation type="submission" date="2025-08" db="UniProtKB">
        <authorList>
            <consortium name="RefSeq"/>
        </authorList>
    </citation>
    <scope>IDENTIFICATION</scope>
    <source>
        <tissue evidence="2">Leaf</tissue>
    </source>
</reference>
<proteinExistence type="predicted"/>
<dbReference type="Proteomes" id="UP000790787">
    <property type="component" value="Chromosome 4"/>
</dbReference>
<protein>
    <submittedName>
        <fullName evidence="2">Uncharacterized protein LOC142180342 isoform X3</fullName>
    </submittedName>
</protein>
<organism evidence="1 2">
    <name type="scientific">Nicotiana tabacum</name>
    <name type="common">Common tobacco</name>
    <dbReference type="NCBI Taxonomy" id="4097"/>
    <lineage>
        <taxon>Eukaryota</taxon>
        <taxon>Viridiplantae</taxon>
        <taxon>Streptophyta</taxon>
        <taxon>Embryophyta</taxon>
        <taxon>Tracheophyta</taxon>
        <taxon>Spermatophyta</taxon>
        <taxon>Magnoliopsida</taxon>
        <taxon>eudicotyledons</taxon>
        <taxon>Gunneridae</taxon>
        <taxon>Pentapetalae</taxon>
        <taxon>asterids</taxon>
        <taxon>lamiids</taxon>
        <taxon>Solanales</taxon>
        <taxon>Solanaceae</taxon>
        <taxon>Nicotianoideae</taxon>
        <taxon>Nicotianeae</taxon>
        <taxon>Nicotiana</taxon>
    </lineage>
</organism>
<sequence>MLSFEPFEGRFVRDGFSRVLFWLVLDLGVDAAMYVGASIENILELMLLCTWALVLKMYMLSGCIYLLSLVGLYIIKTRWILGRDK</sequence>
<reference evidence="1" key="1">
    <citation type="journal article" date="2014" name="Nat. Commun.">
        <title>The tobacco genome sequence and its comparison with those of tomato and potato.</title>
        <authorList>
            <person name="Sierro N."/>
            <person name="Battey J.N."/>
            <person name="Ouadi S."/>
            <person name="Bakaher N."/>
            <person name="Bovet L."/>
            <person name="Willig A."/>
            <person name="Goepfert S."/>
            <person name="Peitsch M.C."/>
            <person name="Ivanov N.V."/>
        </authorList>
    </citation>
    <scope>NUCLEOTIDE SEQUENCE [LARGE SCALE GENOMIC DNA]</scope>
</reference>
<evidence type="ECO:0000313" key="1">
    <source>
        <dbReference type="Proteomes" id="UP000790787"/>
    </source>
</evidence>
<keyword evidence="1" id="KW-1185">Reference proteome</keyword>
<accession>A0AC58UFJ7</accession>
<dbReference type="RefSeq" id="XP_075108276.1">
    <property type="nucleotide sequence ID" value="XM_075252175.1"/>
</dbReference>
<gene>
    <name evidence="2" type="primary">LOC142180342</name>
</gene>
<name>A0AC58UFJ7_TOBAC</name>